<evidence type="ECO:0000256" key="2">
    <source>
        <dbReference type="SAM" id="SignalP"/>
    </source>
</evidence>
<comment type="caution">
    <text evidence="3">The sequence shown here is derived from an EMBL/GenBank/DDBJ whole genome shotgun (WGS) entry which is preliminary data.</text>
</comment>
<dbReference type="RefSeq" id="WP_377241623.1">
    <property type="nucleotide sequence ID" value="NZ_JBHLXP010000001.1"/>
</dbReference>
<proteinExistence type="predicted"/>
<evidence type="ECO:0000256" key="1">
    <source>
        <dbReference type="SAM" id="MobiDB-lite"/>
    </source>
</evidence>
<accession>A0ABV6BAM9</accession>
<evidence type="ECO:0000313" key="3">
    <source>
        <dbReference type="EMBL" id="MFC0047926.1"/>
    </source>
</evidence>
<feature type="signal peptide" evidence="2">
    <location>
        <begin position="1"/>
        <end position="25"/>
    </location>
</feature>
<feature type="chain" id="PRO_5046476495" description="PEP-CTERM sorting domain-containing protein" evidence="2">
    <location>
        <begin position="26"/>
        <end position="322"/>
    </location>
</feature>
<feature type="compositionally biased region" description="Gly residues" evidence="1">
    <location>
        <begin position="30"/>
        <end position="46"/>
    </location>
</feature>
<feature type="region of interest" description="Disordered" evidence="1">
    <location>
        <begin position="30"/>
        <end position="49"/>
    </location>
</feature>
<protein>
    <recommendedName>
        <fullName evidence="5">PEP-CTERM sorting domain-containing protein</fullName>
    </recommendedName>
</protein>
<name>A0ABV6BAM9_9GAMM</name>
<organism evidence="3 4">
    <name type="scientific">Rheinheimera tilapiae</name>
    <dbReference type="NCBI Taxonomy" id="875043"/>
    <lineage>
        <taxon>Bacteria</taxon>
        <taxon>Pseudomonadati</taxon>
        <taxon>Pseudomonadota</taxon>
        <taxon>Gammaproteobacteria</taxon>
        <taxon>Chromatiales</taxon>
        <taxon>Chromatiaceae</taxon>
        <taxon>Rheinheimera</taxon>
    </lineage>
</organism>
<keyword evidence="4" id="KW-1185">Reference proteome</keyword>
<dbReference type="EMBL" id="JBHLXP010000001">
    <property type="protein sequence ID" value="MFC0047926.1"/>
    <property type="molecule type" value="Genomic_DNA"/>
</dbReference>
<keyword evidence="2" id="KW-0732">Signal</keyword>
<evidence type="ECO:0008006" key="5">
    <source>
        <dbReference type="Google" id="ProtNLM"/>
    </source>
</evidence>
<sequence>MTAARKLTSAAMLTAALLCSQFTHATPMGNGNGNGGNGGNGGGGGNQVTPPSCNVADIQITSIQKQDGSAAQSVPAIDATACYGAFSGNDDVSALGNNLGYDNVGWLNQESEYWPGQPGAFISNADLQNLQGLGNIDPGWIFFGKYTAGNFAPSSSSKDGFGTYNYAADLVSLTNCKDKNGGSVACTGGSVVSGEWTYKPPVNNPQQLLDMLGTDKYFDQVTVVFKSGNMFALYNFNISALNLPPVLGTNDENYLFKGVWNMAGTLLNASGGAGLSHVSIWGRDPVSDTPPPPPVDVPVSAPLTLAGLGLLLLGLHRRRQQA</sequence>
<gene>
    <name evidence="3" type="ORF">ACFFJP_06465</name>
</gene>
<dbReference type="Proteomes" id="UP001589813">
    <property type="component" value="Unassembled WGS sequence"/>
</dbReference>
<evidence type="ECO:0000313" key="4">
    <source>
        <dbReference type="Proteomes" id="UP001589813"/>
    </source>
</evidence>
<reference evidence="3 4" key="1">
    <citation type="submission" date="2024-09" db="EMBL/GenBank/DDBJ databases">
        <authorList>
            <person name="Sun Q."/>
            <person name="Mori K."/>
        </authorList>
    </citation>
    <scope>NUCLEOTIDE SEQUENCE [LARGE SCALE GENOMIC DNA]</scope>
    <source>
        <strain evidence="3 4">KCTC 23315</strain>
    </source>
</reference>